<comment type="subcellular location">
    <subcellularLocation>
        <location evidence="2">Cell membrane</location>
    </subcellularLocation>
</comment>
<dbReference type="PROSITE" id="PS50109">
    <property type="entry name" value="HIS_KIN"/>
    <property type="match status" value="1"/>
</dbReference>
<organism evidence="13 14">
    <name type="scientific">Enorma phocaeensis</name>
    <dbReference type="NCBI Taxonomy" id="1871019"/>
    <lineage>
        <taxon>Bacteria</taxon>
        <taxon>Bacillati</taxon>
        <taxon>Actinomycetota</taxon>
        <taxon>Coriobacteriia</taxon>
        <taxon>Coriobacteriales</taxon>
        <taxon>Coriobacteriaceae</taxon>
        <taxon>Enorma</taxon>
    </lineage>
</organism>
<evidence type="ECO:0000313" key="14">
    <source>
        <dbReference type="Proteomes" id="UP001529421"/>
    </source>
</evidence>
<proteinExistence type="predicted"/>
<evidence type="ECO:0000256" key="5">
    <source>
        <dbReference type="ARBA" id="ARBA00022679"/>
    </source>
</evidence>
<evidence type="ECO:0000256" key="10">
    <source>
        <dbReference type="ARBA" id="ARBA00039401"/>
    </source>
</evidence>
<dbReference type="InterPro" id="IPR036890">
    <property type="entry name" value="HATPase_C_sf"/>
</dbReference>
<dbReference type="InterPro" id="IPR004358">
    <property type="entry name" value="Sig_transdc_His_kin-like_C"/>
</dbReference>
<feature type="domain" description="Histidine kinase" evidence="12">
    <location>
        <begin position="91"/>
        <end position="307"/>
    </location>
</feature>
<dbReference type="GO" id="GO:0016301">
    <property type="term" value="F:kinase activity"/>
    <property type="evidence" value="ECO:0007669"/>
    <property type="project" value="UniProtKB-KW"/>
</dbReference>
<dbReference type="Gene3D" id="3.30.565.10">
    <property type="entry name" value="Histidine kinase-like ATPase, C-terminal domain"/>
    <property type="match status" value="1"/>
</dbReference>
<keyword evidence="14" id="KW-1185">Reference proteome</keyword>
<evidence type="ECO:0000256" key="4">
    <source>
        <dbReference type="ARBA" id="ARBA00022553"/>
    </source>
</evidence>
<dbReference type="InterPro" id="IPR003594">
    <property type="entry name" value="HATPase_dom"/>
</dbReference>
<dbReference type="InterPro" id="IPR050351">
    <property type="entry name" value="BphY/WalK/GraS-like"/>
</dbReference>
<evidence type="ECO:0000256" key="2">
    <source>
        <dbReference type="ARBA" id="ARBA00004236"/>
    </source>
</evidence>
<dbReference type="Pfam" id="PF00512">
    <property type="entry name" value="HisKA"/>
    <property type="match status" value="1"/>
</dbReference>
<evidence type="ECO:0000256" key="8">
    <source>
        <dbReference type="ARBA" id="ARBA00022840"/>
    </source>
</evidence>
<dbReference type="RefSeq" id="WP_289545854.1">
    <property type="nucleotide sequence ID" value="NZ_JAUDDZ010000016.1"/>
</dbReference>
<evidence type="ECO:0000256" key="3">
    <source>
        <dbReference type="ARBA" id="ARBA00012438"/>
    </source>
</evidence>
<dbReference type="InterPro" id="IPR005467">
    <property type="entry name" value="His_kinase_dom"/>
</dbReference>
<keyword evidence="4" id="KW-0597">Phosphoprotein</keyword>
<gene>
    <name evidence="13" type="ORF">QUW28_09170</name>
</gene>
<evidence type="ECO:0000256" key="6">
    <source>
        <dbReference type="ARBA" id="ARBA00022741"/>
    </source>
</evidence>
<keyword evidence="11" id="KW-0472">Membrane</keyword>
<dbReference type="EMBL" id="JAUDDZ010000016">
    <property type="protein sequence ID" value="MDM8275657.1"/>
    <property type="molecule type" value="Genomic_DNA"/>
</dbReference>
<keyword evidence="11" id="KW-1133">Transmembrane helix</keyword>
<name>A0ABT7VCS8_9ACTN</name>
<dbReference type="EC" id="2.7.13.3" evidence="3"/>
<keyword evidence="7 13" id="KW-0418">Kinase</keyword>
<protein>
    <recommendedName>
        <fullName evidence="10">Sensor-like histidine kinase SenX3</fullName>
        <ecNumber evidence="3">2.7.13.3</ecNumber>
    </recommendedName>
</protein>
<dbReference type="SUPFAM" id="SSF55874">
    <property type="entry name" value="ATPase domain of HSP90 chaperone/DNA topoisomerase II/histidine kinase"/>
    <property type="match status" value="1"/>
</dbReference>
<dbReference type="CDD" id="cd00082">
    <property type="entry name" value="HisKA"/>
    <property type="match status" value="1"/>
</dbReference>
<dbReference type="PANTHER" id="PTHR42878">
    <property type="entry name" value="TWO-COMPONENT HISTIDINE KINASE"/>
    <property type="match status" value="1"/>
</dbReference>
<sequence>MLGDLLPAALLLLGIAMGFMLAMAMYVGELKRMAHFLRSRDTRSNARVTTSATAPGIRELADAINGELDRATQVHVEALRHQQEFQRDLSALSHDIRTPLTGAKGYLQLAGDGPSGQELRHNLEAASARIDATTELLDQLFAYTKSTDPDLALASEPVALAPLVERVLLGHYPDFERLGWEPELLCDDAAAGVMGDPEAVSRIVENLVVNAIRHGAGAPRVEIRPADCKGALIDTAAMPDAKSDAWAGAYVELRVSNPVQDPASIDAARLFERFYQADAARGAGGSGLGLSVAANLAQAMGMTIHAELEGDALAIILTAQAA</sequence>
<dbReference type="InterPro" id="IPR003661">
    <property type="entry name" value="HisK_dim/P_dom"/>
</dbReference>
<dbReference type="Gene3D" id="1.10.287.130">
    <property type="match status" value="1"/>
</dbReference>
<keyword evidence="6" id="KW-0547">Nucleotide-binding</keyword>
<feature type="transmembrane region" description="Helical" evidence="11">
    <location>
        <begin position="6"/>
        <end position="28"/>
    </location>
</feature>
<evidence type="ECO:0000256" key="7">
    <source>
        <dbReference type="ARBA" id="ARBA00022777"/>
    </source>
</evidence>
<dbReference type="SMART" id="SM00387">
    <property type="entry name" value="HATPase_c"/>
    <property type="match status" value="1"/>
</dbReference>
<evidence type="ECO:0000313" key="13">
    <source>
        <dbReference type="EMBL" id="MDM8275657.1"/>
    </source>
</evidence>
<evidence type="ECO:0000256" key="9">
    <source>
        <dbReference type="ARBA" id="ARBA00023012"/>
    </source>
</evidence>
<evidence type="ECO:0000256" key="11">
    <source>
        <dbReference type="SAM" id="Phobius"/>
    </source>
</evidence>
<comment type="catalytic activity">
    <reaction evidence="1">
        <text>ATP + protein L-histidine = ADP + protein N-phospho-L-histidine.</text>
        <dbReference type="EC" id="2.7.13.3"/>
    </reaction>
</comment>
<dbReference type="InterPro" id="IPR036097">
    <property type="entry name" value="HisK_dim/P_sf"/>
</dbReference>
<evidence type="ECO:0000259" key="12">
    <source>
        <dbReference type="PROSITE" id="PS50109"/>
    </source>
</evidence>
<keyword evidence="9" id="KW-0902">Two-component regulatory system</keyword>
<reference evidence="14" key="1">
    <citation type="submission" date="2023-06" db="EMBL/GenBank/DDBJ databases">
        <title>Identification and characterization of horizontal gene transfer across gut microbiota members of farm animals based on homology search.</title>
        <authorList>
            <person name="Zeman M."/>
            <person name="Kubasova T."/>
            <person name="Jahodarova E."/>
            <person name="Nykrynova M."/>
            <person name="Rychlik I."/>
        </authorList>
    </citation>
    <scope>NUCLEOTIDE SEQUENCE [LARGE SCALE GENOMIC DNA]</scope>
    <source>
        <strain evidence="14">154_Feed</strain>
    </source>
</reference>
<comment type="caution">
    <text evidence="13">The sequence shown here is derived from an EMBL/GenBank/DDBJ whole genome shotgun (WGS) entry which is preliminary data.</text>
</comment>
<dbReference type="PANTHER" id="PTHR42878:SF7">
    <property type="entry name" value="SENSOR HISTIDINE KINASE GLRK"/>
    <property type="match status" value="1"/>
</dbReference>
<dbReference type="Pfam" id="PF02518">
    <property type="entry name" value="HATPase_c"/>
    <property type="match status" value="1"/>
</dbReference>
<dbReference type="SMART" id="SM00388">
    <property type="entry name" value="HisKA"/>
    <property type="match status" value="1"/>
</dbReference>
<evidence type="ECO:0000256" key="1">
    <source>
        <dbReference type="ARBA" id="ARBA00000085"/>
    </source>
</evidence>
<dbReference type="SUPFAM" id="SSF47384">
    <property type="entry name" value="Homodimeric domain of signal transducing histidine kinase"/>
    <property type="match status" value="1"/>
</dbReference>
<dbReference type="PRINTS" id="PR00344">
    <property type="entry name" value="BCTRLSENSOR"/>
</dbReference>
<accession>A0ABT7VCS8</accession>
<keyword evidence="8" id="KW-0067">ATP-binding</keyword>
<keyword evidence="5" id="KW-0808">Transferase</keyword>
<dbReference type="Proteomes" id="UP001529421">
    <property type="component" value="Unassembled WGS sequence"/>
</dbReference>
<keyword evidence="11" id="KW-0812">Transmembrane</keyword>